<evidence type="ECO:0000256" key="5">
    <source>
        <dbReference type="ARBA" id="ARBA00023136"/>
    </source>
</evidence>
<feature type="transmembrane region" description="Helical" evidence="6">
    <location>
        <begin position="412"/>
        <end position="434"/>
    </location>
</feature>
<keyword evidence="4 6" id="KW-1133">Transmembrane helix</keyword>
<dbReference type="PANTHER" id="PTHR42948:SF1">
    <property type="entry name" value="TRANSPORTER"/>
    <property type="match status" value="1"/>
</dbReference>
<feature type="transmembrane region" description="Helical" evidence="6">
    <location>
        <begin position="244"/>
        <end position="265"/>
    </location>
</feature>
<dbReference type="PANTHER" id="PTHR42948">
    <property type="entry name" value="TRANSPORTER"/>
    <property type="match status" value="1"/>
</dbReference>
<dbReference type="Pfam" id="PF00209">
    <property type="entry name" value="SNF"/>
    <property type="match status" value="2"/>
</dbReference>
<feature type="transmembrane region" description="Helical" evidence="6">
    <location>
        <begin position="59"/>
        <end position="84"/>
    </location>
</feature>
<dbReference type="PROSITE" id="PS50267">
    <property type="entry name" value="NA_NEUROTRAN_SYMP_3"/>
    <property type="match status" value="1"/>
</dbReference>
<comment type="caution">
    <text evidence="7">The sequence shown here is derived from an EMBL/GenBank/DDBJ whole genome shotgun (WGS) entry which is preliminary data.</text>
</comment>
<gene>
    <name evidence="7" type="ORF">H8704_05080</name>
</gene>
<feature type="transmembrane region" description="Helical" evidence="6">
    <location>
        <begin position="322"/>
        <end position="352"/>
    </location>
</feature>
<keyword evidence="5 6" id="KW-0472">Membrane</keyword>
<comment type="subcellular location">
    <subcellularLocation>
        <location evidence="1">Membrane</location>
        <topology evidence="1">Multi-pass membrane protein</topology>
    </subcellularLocation>
</comment>
<name>A0ABR7N116_9FIRM</name>
<evidence type="ECO:0000256" key="6">
    <source>
        <dbReference type="SAM" id="Phobius"/>
    </source>
</evidence>
<keyword evidence="8" id="KW-1185">Reference proteome</keyword>
<evidence type="ECO:0000256" key="1">
    <source>
        <dbReference type="ARBA" id="ARBA00004141"/>
    </source>
</evidence>
<evidence type="ECO:0000313" key="8">
    <source>
        <dbReference type="Proteomes" id="UP000606193"/>
    </source>
</evidence>
<dbReference type="PRINTS" id="PR00176">
    <property type="entry name" value="NANEUSMPORT"/>
</dbReference>
<dbReference type="InterPro" id="IPR047218">
    <property type="entry name" value="YocR/YhdH-like"/>
</dbReference>
<dbReference type="InterPro" id="IPR000175">
    <property type="entry name" value="Na/ntran_symport"/>
</dbReference>
<dbReference type="InterPro" id="IPR037272">
    <property type="entry name" value="SNS_sf"/>
</dbReference>
<feature type="transmembrane region" description="Helical" evidence="6">
    <location>
        <begin position="372"/>
        <end position="392"/>
    </location>
</feature>
<feature type="transmembrane region" description="Helical" evidence="6">
    <location>
        <begin position="148"/>
        <end position="174"/>
    </location>
</feature>
<evidence type="ECO:0000256" key="2">
    <source>
        <dbReference type="ARBA" id="ARBA00022448"/>
    </source>
</evidence>
<reference evidence="7 8" key="1">
    <citation type="submission" date="2020-08" db="EMBL/GenBank/DDBJ databases">
        <title>Genome public.</title>
        <authorList>
            <person name="Liu C."/>
            <person name="Sun Q."/>
        </authorList>
    </citation>
    <scope>NUCLEOTIDE SEQUENCE [LARGE SCALE GENOMIC DNA]</scope>
    <source>
        <strain evidence="7 8">NSJ-37</strain>
    </source>
</reference>
<accession>A0ABR7N116</accession>
<dbReference type="RefSeq" id="WP_408611190.1">
    <property type="nucleotide sequence ID" value="NZ_JACRSX010000004.1"/>
</dbReference>
<feature type="transmembrane region" description="Helical" evidence="6">
    <location>
        <begin position="455"/>
        <end position="475"/>
    </location>
</feature>
<dbReference type="CDD" id="cd10336">
    <property type="entry name" value="SLC6sbd_Tyt1-Like"/>
    <property type="match status" value="1"/>
</dbReference>
<feature type="transmembrane region" description="Helical" evidence="6">
    <location>
        <begin position="285"/>
        <end position="302"/>
    </location>
</feature>
<keyword evidence="3 6" id="KW-0812">Transmembrane</keyword>
<feature type="transmembrane region" description="Helical" evidence="6">
    <location>
        <begin position="186"/>
        <end position="205"/>
    </location>
</feature>
<feature type="transmembrane region" description="Helical" evidence="6">
    <location>
        <begin position="105"/>
        <end position="128"/>
    </location>
</feature>
<keyword evidence="2" id="KW-0813">Transport</keyword>
<organism evidence="7 8">
    <name type="scientific">Jutongia huaianensis</name>
    <dbReference type="NCBI Taxonomy" id="2763668"/>
    <lineage>
        <taxon>Bacteria</taxon>
        <taxon>Bacillati</taxon>
        <taxon>Bacillota</taxon>
        <taxon>Clostridia</taxon>
        <taxon>Lachnospirales</taxon>
        <taxon>Lachnospiraceae</taxon>
        <taxon>Jutongia</taxon>
    </lineage>
</organism>
<feature type="transmembrane region" description="Helical" evidence="6">
    <location>
        <begin position="26"/>
        <end position="47"/>
    </location>
</feature>
<evidence type="ECO:0000256" key="3">
    <source>
        <dbReference type="ARBA" id="ARBA00022692"/>
    </source>
</evidence>
<dbReference type="Proteomes" id="UP000606193">
    <property type="component" value="Unassembled WGS sequence"/>
</dbReference>
<dbReference type="NCBIfam" id="NF037979">
    <property type="entry name" value="Na_transp"/>
    <property type="match status" value="1"/>
</dbReference>
<evidence type="ECO:0000313" key="7">
    <source>
        <dbReference type="EMBL" id="MBC8562010.1"/>
    </source>
</evidence>
<sequence>MVQWVLSVFNGNNVKGAEKLKKKSSFSGQIGFVLAAAGSAVGVGNLWRFPYLVARDGGGLFLIIYLVLVLTFGFTLLTTDISIGRKTGQSAIRAYESMRPGWKKLGFLTFMVPVLIMTYYAVIGGWILKYFIVFLTGASGDAAKDSYFTSFITNTSSVWFGLIFMLVTALIVYNGVEGGIERCSKFIMPVLLIMVVCIAIFSLTLKSKGADGVVRTGLDGLKVYIIPDVSGLTVSRFLQVTLDAMSQLFFSLSVSMGIMITYGSYVKKDVDLNKSVAQIEVVDTVVAFLAGVMIIPAIYVFSGMDGMSAGPSLMFVALPKTFYAMGTAGRVIGLVFFLLAAFAALTSCISVLESITANCMEIFHTGRKKTTLVLGVIYLAATAVIALGYSLFYLEIPLPNGTTGQLLDIMDYISNSFLMPFITIFSTILVGWLVKPQWIIEEMEHPNGKFSRKQLYIVMIKFVMPVIMVILFLQSTGLLDRILSK</sequence>
<dbReference type="SUPFAM" id="SSF161070">
    <property type="entry name" value="SNF-like"/>
    <property type="match status" value="1"/>
</dbReference>
<protein>
    <submittedName>
        <fullName evidence="7">Sodium-dependent transporter</fullName>
    </submittedName>
</protein>
<dbReference type="EMBL" id="JACRSX010000004">
    <property type="protein sequence ID" value="MBC8562010.1"/>
    <property type="molecule type" value="Genomic_DNA"/>
</dbReference>
<evidence type="ECO:0000256" key="4">
    <source>
        <dbReference type="ARBA" id="ARBA00022989"/>
    </source>
</evidence>
<proteinExistence type="predicted"/>